<evidence type="ECO:0000256" key="5">
    <source>
        <dbReference type="ARBA" id="ARBA00023136"/>
    </source>
</evidence>
<dbReference type="Gene3D" id="1.10.287.950">
    <property type="entry name" value="Methyl-accepting chemotaxis protein"/>
    <property type="match status" value="1"/>
</dbReference>
<evidence type="ECO:0000256" key="8">
    <source>
        <dbReference type="SAM" id="Phobius"/>
    </source>
</evidence>
<feature type="domain" description="Methyl-accepting transducer" evidence="9">
    <location>
        <begin position="364"/>
        <end position="584"/>
    </location>
</feature>
<dbReference type="InterPro" id="IPR004089">
    <property type="entry name" value="MCPsignal_dom"/>
</dbReference>
<dbReference type="SMART" id="SM01049">
    <property type="entry name" value="Cache_2"/>
    <property type="match status" value="1"/>
</dbReference>
<organism evidence="10 11">
    <name type="scientific">Helicobacter cinaedi CCUG 18818 = ATCC BAA-847</name>
    <dbReference type="NCBI Taxonomy" id="537971"/>
    <lineage>
        <taxon>Bacteria</taxon>
        <taxon>Pseudomonadati</taxon>
        <taxon>Campylobacterota</taxon>
        <taxon>Epsilonproteobacteria</taxon>
        <taxon>Campylobacterales</taxon>
        <taxon>Helicobacteraceae</taxon>
        <taxon>Helicobacter</taxon>
    </lineage>
</organism>
<dbReference type="PANTHER" id="PTHR32089">
    <property type="entry name" value="METHYL-ACCEPTING CHEMOTAXIS PROTEIN MCPB"/>
    <property type="match status" value="1"/>
</dbReference>
<evidence type="ECO:0000259" key="9">
    <source>
        <dbReference type="PROSITE" id="PS50111"/>
    </source>
</evidence>
<evidence type="ECO:0000313" key="11">
    <source>
        <dbReference type="Proteomes" id="UP000006036"/>
    </source>
</evidence>
<dbReference type="GO" id="GO:0005886">
    <property type="term" value="C:plasma membrane"/>
    <property type="evidence" value="ECO:0007669"/>
    <property type="project" value="UniProtKB-SubCell"/>
</dbReference>
<evidence type="ECO:0000256" key="4">
    <source>
        <dbReference type="ARBA" id="ARBA00022989"/>
    </source>
</evidence>
<proteinExistence type="predicted"/>
<keyword evidence="2" id="KW-1003">Cell membrane</keyword>
<dbReference type="SUPFAM" id="SSF58104">
    <property type="entry name" value="Methyl-accepting chemotaxis protein (MCP) signaling domain"/>
    <property type="match status" value="1"/>
</dbReference>
<dbReference type="AlphaFoldDB" id="A0AAI8MNQ3"/>
<dbReference type="Proteomes" id="UP000006036">
    <property type="component" value="Chromosome 1"/>
</dbReference>
<dbReference type="SMART" id="SM00283">
    <property type="entry name" value="MA"/>
    <property type="match status" value="1"/>
</dbReference>
<feature type="transmembrane region" description="Helical" evidence="8">
    <location>
        <begin position="12"/>
        <end position="31"/>
    </location>
</feature>
<accession>A0AAI8MNQ3</accession>
<keyword evidence="3 8" id="KW-0812">Transmembrane</keyword>
<evidence type="ECO:0000256" key="1">
    <source>
        <dbReference type="ARBA" id="ARBA00004651"/>
    </source>
</evidence>
<gene>
    <name evidence="10" type="ORF">HCBAA847_1759</name>
</gene>
<dbReference type="InterPro" id="IPR004010">
    <property type="entry name" value="Double_Cache_2"/>
</dbReference>
<comment type="subcellular location">
    <subcellularLocation>
        <location evidence="1">Cell membrane</location>
        <topology evidence="1">Multi-pass membrane protein</topology>
    </subcellularLocation>
</comment>
<protein>
    <submittedName>
        <fullName evidence="10">Methyl-accepting chemotaxis protein</fullName>
    </submittedName>
</protein>
<dbReference type="Gene3D" id="3.30.450.20">
    <property type="entry name" value="PAS domain"/>
    <property type="match status" value="1"/>
</dbReference>
<evidence type="ECO:0000256" key="3">
    <source>
        <dbReference type="ARBA" id="ARBA00022692"/>
    </source>
</evidence>
<name>A0AAI8MNQ3_9HELI</name>
<feature type="transmembrane region" description="Helical" evidence="8">
    <location>
        <begin position="211"/>
        <end position="232"/>
    </location>
</feature>
<evidence type="ECO:0000256" key="2">
    <source>
        <dbReference type="ARBA" id="ARBA00022475"/>
    </source>
</evidence>
<evidence type="ECO:0000256" key="7">
    <source>
        <dbReference type="PROSITE-ProRule" id="PRU00284"/>
    </source>
</evidence>
<dbReference type="Pfam" id="PF08269">
    <property type="entry name" value="dCache_2"/>
    <property type="match status" value="1"/>
</dbReference>
<dbReference type="InterPro" id="IPR033480">
    <property type="entry name" value="sCache_2"/>
</dbReference>
<dbReference type="PROSITE" id="PS50111">
    <property type="entry name" value="CHEMOTAXIS_TRANSDUC_2"/>
    <property type="match status" value="1"/>
</dbReference>
<dbReference type="Pfam" id="PF00015">
    <property type="entry name" value="MCPsignal"/>
    <property type="match status" value="1"/>
</dbReference>
<dbReference type="EMBL" id="AP012492">
    <property type="protein sequence ID" value="BAM32979.1"/>
    <property type="molecule type" value="Genomic_DNA"/>
</dbReference>
<sequence length="584" mass="64679">MFTYLSVKYKISILIFGSFLSFAVLVGLVFIGEKEIAEQSVERLHDLIQEEVEQKLKLSTDSVAQSLGALIKGLDEKQQIAVIAKAIEDFRFEDDKSGYYFTYKEYVPVAHPTRKDLLGKSLAEAKDVNGVYYVRELFDTAKSQSAKGKFVHFVFSKPLPDGTLGNAPKIAYAAMIPNTDNIWISTGVYADTFEQYAQNSSTSILSIIRSILSNALIIASVCFVVIFVPLMFMFYRSLLKSIGVLQHNMMLFFKYLNRESKEIKLTPLHNKDEFGAMAKSIEQNVEHIAKGLESDQALVAQSLQVIDKAKQGYIDSLIESKGSNPQLNNLRDSVNELLKLLMTGVGKDLNEINRVFESYVSLDFTTEVNNASGRVEVVTNTLGEEIRKMLHTSSNFAQNLSEEAKALAEAVNNLTNLTNSQASSLEQTAQAVEEITSSMQNVSGKTSEVIQQSEDIKNVIGIIRDIADQTNLLALNAAIEAARAGEHGRGFAVVADEVRKLAERTQKSLGEIEANTNLLVQSINDMGESIREQTTGVTQINEAISHLESVTQENVEIANSSAEISQRVDRVAKDILDDVNKKRF</sequence>
<dbReference type="RefSeq" id="WP_014667142.1">
    <property type="nucleotide sequence ID" value="NC_020555.1"/>
</dbReference>
<keyword evidence="6 7" id="KW-0807">Transducer</keyword>
<evidence type="ECO:0000313" key="10">
    <source>
        <dbReference type="EMBL" id="BAM32979.1"/>
    </source>
</evidence>
<keyword evidence="4 8" id="KW-1133">Transmembrane helix</keyword>
<evidence type="ECO:0000256" key="6">
    <source>
        <dbReference type="ARBA" id="ARBA00023224"/>
    </source>
</evidence>
<dbReference type="PANTHER" id="PTHR32089:SF112">
    <property type="entry name" value="LYSOZYME-LIKE PROTEIN-RELATED"/>
    <property type="match status" value="1"/>
</dbReference>
<dbReference type="GO" id="GO:0007165">
    <property type="term" value="P:signal transduction"/>
    <property type="evidence" value="ECO:0007669"/>
    <property type="project" value="UniProtKB-KW"/>
</dbReference>
<dbReference type="GeneID" id="66539976"/>
<dbReference type="KEGG" id="hcb:HCBAA847_1759"/>
<keyword evidence="5 8" id="KW-0472">Membrane</keyword>
<dbReference type="Gene3D" id="1.20.120.1530">
    <property type="match status" value="1"/>
</dbReference>
<reference evidence="10 11" key="1">
    <citation type="journal article" date="2012" name="J. Bacteriol.">
        <title>Complete Genome Sequence of Helicobacter cinaedi Type Strain ATCC BAA-847.</title>
        <authorList>
            <person name="Miyoshi-Akiyama T."/>
            <person name="Takeshita N."/>
            <person name="Ohmagari N."/>
            <person name="Kirikae T."/>
        </authorList>
    </citation>
    <scope>NUCLEOTIDE SEQUENCE [LARGE SCALE GENOMIC DNA]</scope>
    <source>
        <strain evidence="10 11">ATCC BAA-847</strain>
    </source>
</reference>